<comment type="caution">
    <text evidence="3">The sequence shown here is derived from an EMBL/GenBank/DDBJ whole genome shotgun (WGS) entry which is preliminary data.</text>
</comment>
<keyword evidence="1" id="KW-0175">Coiled coil</keyword>
<feature type="region of interest" description="Disordered" evidence="2">
    <location>
        <begin position="1"/>
        <end position="21"/>
    </location>
</feature>
<evidence type="ECO:0000256" key="2">
    <source>
        <dbReference type="SAM" id="MobiDB-lite"/>
    </source>
</evidence>
<evidence type="ECO:0000313" key="3">
    <source>
        <dbReference type="EMBL" id="RKH70411.1"/>
    </source>
</evidence>
<feature type="non-terminal residue" evidence="3">
    <location>
        <position position="80"/>
    </location>
</feature>
<sequence>MRHVERVEGGGARSGSEVRSELERTQVELVAARRKVQELEQLLAERSRESGKWKARAAKEPRPDSEYRLVALVVGVVLGG</sequence>
<gene>
    <name evidence="3" type="ORF">D7W81_09295</name>
</gene>
<dbReference type="EMBL" id="RAWK01000043">
    <property type="protein sequence ID" value="RKH70411.1"/>
    <property type="molecule type" value="Genomic_DNA"/>
</dbReference>
<name>A0A3A8QRH6_9BACT</name>
<evidence type="ECO:0000256" key="1">
    <source>
        <dbReference type="SAM" id="Coils"/>
    </source>
</evidence>
<evidence type="ECO:0000313" key="4">
    <source>
        <dbReference type="Proteomes" id="UP000267003"/>
    </source>
</evidence>
<accession>A0A3A8QRH6</accession>
<reference evidence="4" key="1">
    <citation type="submission" date="2018-09" db="EMBL/GenBank/DDBJ databases">
        <authorList>
            <person name="Livingstone P.G."/>
            <person name="Whitworth D.E."/>
        </authorList>
    </citation>
    <scope>NUCLEOTIDE SEQUENCE [LARGE SCALE GENOMIC DNA]</scope>
    <source>
        <strain evidence="4">AB050A</strain>
    </source>
</reference>
<proteinExistence type="predicted"/>
<organism evidence="3 4">
    <name type="scientific">Corallococcus aberystwythensis</name>
    <dbReference type="NCBI Taxonomy" id="2316722"/>
    <lineage>
        <taxon>Bacteria</taxon>
        <taxon>Pseudomonadati</taxon>
        <taxon>Myxococcota</taxon>
        <taxon>Myxococcia</taxon>
        <taxon>Myxococcales</taxon>
        <taxon>Cystobacterineae</taxon>
        <taxon>Myxococcaceae</taxon>
        <taxon>Corallococcus</taxon>
    </lineage>
</organism>
<dbReference type="AlphaFoldDB" id="A0A3A8QRH6"/>
<protein>
    <submittedName>
        <fullName evidence="3">Uncharacterized protein</fullName>
    </submittedName>
</protein>
<dbReference type="Proteomes" id="UP000267003">
    <property type="component" value="Unassembled WGS sequence"/>
</dbReference>
<keyword evidence="4" id="KW-1185">Reference proteome</keyword>
<feature type="coiled-coil region" evidence="1">
    <location>
        <begin position="22"/>
        <end position="49"/>
    </location>
</feature>